<evidence type="ECO:0000313" key="2">
    <source>
        <dbReference type="Proteomes" id="UP001631957"/>
    </source>
</evidence>
<dbReference type="EMBL" id="JBJVNI010000017">
    <property type="protein sequence ID" value="MFM9612880.1"/>
    <property type="molecule type" value="Genomic_DNA"/>
</dbReference>
<dbReference type="GeneID" id="97406757"/>
<comment type="caution">
    <text evidence="1">The sequence shown here is derived from an EMBL/GenBank/DDBJ whole genome shotgun (WGS) entry which is preliminary data.</text>
</comment>
<name>A0ABW9HXP8_9ACTN</name>
<evidence type="ECO:0000313" key="1">
    <source>
        <dbReference type="EMBL" id="MFM9612880.1"/>
    </source>
</evidence>
<dbReference type="RefSeq" id="WP_158697430.1">
    <property type="nucleotide sequence ID" value="NZ_JBJVNI010000017.1"/>
</dbReference>
<dbReference type="Proteomes" id="UP001631957">
    <property type="component" value="Unassembled WGS sequence"/>
</dbReference>
<protein>
    <recommendedName>
        <fullName evidence="3">Transposase</fullName>
    </recommendedName>
</protein>
<gene>
    <name evidence="1" type="ORF">ACKI18_29780</name>
</gene>
<evidence type="ECO:0008006" key="3">
    <source>
        <dbReference type="Google" id="ProtNLM"/>
    </source>
</evidence>
<proteinExistence type="predicted"/>
<keyword evidence="2" id="KW-1185">Reference proteome</keyword>
<sequence length="48" mass="5120">MRRNLRLEVFVEVRGTLETRPPPSAADALGICGSAVRSWLIALTGAAP</sequence>
<organism evidence="1 2">
    <name type="scientific">Streptomyces niveiscabiei</name>
    <dbReference type="NCBI Taxonomy" id="164115"/>
    <lineage>
        <taxon>Bacteria</taxon>
        <taxon>Bacillati</taxon>
        <taxon>Actinomycetota</taxon>
        <taxon>Actinomycetes</taxon>
        <taxon>Kitasatosporales</taxon>
        <taxon>Streptomycetaceae</taxon>
        <taxon>Streptomyces</taxon>
    </lineage>
</organism>
<reference evidence="1 2" key="1">
    <citation type="submission" date="2024-12" db="EMBL/GenBank/DDBJ databases">
        <title>Forecasting of Potato common scab and diversities of Pathogenic streptomyces spp. in china.</title>
        <authorList>
            <person name="Handique U."/>
            <person name="Wu J."/>
        </authorList>
    </citation>
    <scope>NUCLEOTIDE SEQUENCE [LARGE SCALE GENOMIC DNA]</scope>
    <source>
        <strain evidence="1 2">ZRIMU1530</strain>
    </source>
</reference>
<accession>A0ABW9HXP8</accession>